<gene>
    <name evidence="9" type="primary">hflK</name>
    <name evidence="9" type="ORF">NT2_12_00730</name>
</gene>
<dbReference type="Gene3D" id="3.30.479.30">
    <property type="entry name" value="Band 7 domain"/>
    <property type="match status" value="1"/>
</dbReference>
<dbReference type="InterPro" id="IPR010201">
    <property type="entry name" value="HflK"/>
</dbReference>
<comment type="caution">
    <text evidence="9">The sequence shown here is derived from an EMBL/GenBank/DDBJ whole genome shotgun (WGS) entry which is preliminary data.</text>
</comment>
<keyword evidence="4" id="KW-1133">Transmembrane helix</keyword>
<dbReference type="InterPro" id="IPR050710">
    <property type="entry name" value="Band7/mec-2_domain"/>
</dbReference>
<dbReference type="SUPFAM" id="SSF117892">
    <property type="entry name" value="Band 7/SPFH domain"/>
    <property type="match status" value="1"/>
</dbReference>
<dbReference type="CDD" id="cd03404">
    <property type="entry name" value="SPFH_HflK"/>
    <property type="match status" value="1"/>
</dbReference>
<dbReference type="AlphaFoldDB" id="U2ZZL4"/>
<comment type="similarity">
    <text evidence="2 6">Belongs to the band 7/mec-2 family. HflK subfamily.</text>
</comment>
<dbReference type="InterPro" id="IPR036013">
    <property type="entry name" value="Band_7/SPFH_dom_sf"/>
</dbReference>
<dbReference type="eggNOG" id="COG0330">
    <property type="taxonomic scope" value="Bacteria"/>
</dbReference>
<comment type="subcellular location">
    <subcellularLocation>
        <location evidence="1">Membrane</location>
        <topology evidence="1">Single-pass membrane protein</topology>
    </subcellularLocation>
</comment>
<evidence type="ECO:0000256" key="6">
    <source>
        <dbReference type="RuleBase" id="RU364113"/>
    </source>
</evidence>
<dbReference type="Proteomes" id="UP000016568">
    <property type="component" value="Unassembled WGS sequence"/>
</dbReference>
<feature type="compositionally biased region" description="Basic and acidic residues" evidence="7">
    <location>
        <begin position="73"/>
        <end position="98"/>
    </location>
</feature>
<protein>
    <recommendedName>
        <fullName evidence="6">Protein HflK</fullName>
    </recommendedName>
</protein>
<dbReference type="Pfam" id="PF01145">
    <property type="entry name" value="Band_7"/>
    <property type="match status" value="1"/>
</dbReference>
<dbReference type="InterPro" id="IPR001107">
    <property type="entry name" value="Band_7"/>
</dbReference>
<evidence type="ECO:0000256" key="2">
    <source>
        <dbReference type="ARBA" id="ARBA00006971"/>
    </source>
</evidence>
<keyword evidence="3" id="KW-0812">Transmembrane</keyword>
<evidence type="ECO:0000256" key="1">
    <source>
        <dbReference type="ARBA" id="ARBA00004167"/>
    </source>
</evidence>
<evidence type="ECO:0000313" key="10">
    <source>
        <dbReference type="Proteomes" id="UP000016568"/>
    </source>
</evidence>
<keyword evidence="10" id="KW-1185">Reference proteome</keyword>
<dbReference type="EMBL" id="BASZ01000012">
    <property type="protein sequence ID" value="GAD50809.1"/>
    <property type="molecule type" value="Genomic_DNA"/>
</dbReference>
<keyword evidence="5" id="KW-0472">Membrane</keyword>
<organism evidence="9 10">
    <name type="scientific">Caenibius tardaugens NBRC 16725</name>
    <dbReference type="NCBI Taxonomy" id="1219035"/>
    <lineage>
        <taxon>Bacteria</taxon>
        <taxon>Pseudomonadati</taxon>
        <taxon>Pseudomonadota</taxon>
        <taxon>Alphaproteobacteria</taxon>
        <taxon>Sphingomonadales</taxon>
        <taxon>Erythrobacteraceae</taxon>
        <taxon>Caenibius</taxon>
    </lineage>
</organism>
<dbReference type="SMART" id="SM00244">
    <property type="entry name" value="PHB"/>
    <property type="match status" value="1"/>
</dbReference>
<reference evidence="9 10" key="1">
    <citation type="submission" date="2013-09" db="EMBL/GenBank/DDBJ databases">
        <title>Whole genome shotgun sequence of Novosphingobium tardaugens NBRC 16725.</title>
        <authorList>
            <person name="Isaki S."/>
            <person name="Hosoyama A."/>
            <person name="Tsuchikane K."/>
            <person name="Katsumata H."/>
            <person name="Ando Y."/>
            <person name="Yamazaki S."/>
            <person name="Fujita N."/>
        </authorList>
    </citation>
    <scope>NUCLEOTIDE SEQUENCE [LARGE SCALE GENOMIC DNA]</scope>
    <source>
        <strain evidence="9 10">NBRC 16725</strain>
    </source>
</reference>
<evidence type="ECO:0000313" key="9">
    <source>
        <dbReference type="EMBL" id="GAD50809.1"/>
    </source>
</evidence>
<evidence type="ECO:0000256" key="7">
    <source>
        <dbReference type="SAM" id="MobiDB-lite"/>
    </source>
</evidence>
<feature type="compositionally biased region" description="Gly residues" evidence="7">
    <location>
        <begin position="63"/>
        <end position="72"/>
    </location>
</feature>
<accession>U2ZZL4</accession>
<dbReference type="RefSeq" id="WP_021691627.1">
    <property type="nucleotide sequence ID" value="NZ_BASZ01000012.1"/>
</dbReference>
<sequence length="394" mass="42318">MKRTGGYFSQIALAMAGRRSPWGGSSGGGDNGGNGGDGPPEDSGSGGSGDSPPPRGPRNPWLPGGGESGGDAGPDRDGPRRTGNIEDLFRKRGPEGPRRTPGGPGGPNIRLPERPGGGSWFPLVLGAVVVVGLGISMVHQVGPKEQGIVTTVGKYSRTLQPGLNFTLPWPIQQVSVEPVSTIRSFRIPAGGQEKLILTGDQNLVDLTYLIRWNIKDLKQFRFQLAQPEETINEVAEAAMRASVAERTLDETFSGAGRAEIEQRVRDRMQAVLDAYRSGIAVQGVEIGKTDPPERVVEAFKDVSAAQQDADADINRARAWAQQVLAQAEGEAAAFDKVYAEYKLAPDVTRQRMYYETMERVLGKTNKTIVEAPGVTPYLPLPEIKQRATKKPEGQ</sequence>
<evidence type="ECO:0000259" key="8">
    <source>
        <dbReference type="SMART" id="SM00244"/>
    </source>
</evidence>
<comment type="subunit">
    <text evidence="6">HflC and HflK may interact to form a multimeric complex.</text>
</comment>
<evidence type="ECO:0000256" key="3">
    <source>
        <dbReference type="ARBA" id="ARBA00022692"/>
    </source>
</evidence>
<feature type="compositionally biased region" description="Gly residues" evidence="7">
    <location>
        <begin position="24"/>
        <end position="49"/>
    </location>
</feature>
<name>U2ZZL4_9SPHN</name>
<dbReference type="GO" id="GO:0016020">
    <property type="term" value="C:membrane"/>
    <property type="evidence" value="ECO:0007669"/>
    <property type="project" value="UniProtKB-SubCell"/>
</dbReference>
<feature type="domain" description="Band 7" evidence="8">
    <location>
        <begin position="136"/>
        <end position="303"/>
    </location>
</feature>
<dbReference type="PANTHER" id="PTHR43327:SF2">
    <property type="entry name" value="MODULATOR OF FTSH PROTEASE HFLK"/>
    <property type="match status" value="1"/>
</dbReference>
<dbReference type="NCBIfam" id="TIGR01933">
    <property type="entry name" value="hflK"/>
    <property type="match status" value="1"/>
</dbReference>
<evidence type="ECO:0000256" key="5">
    <source>
        <dbReference type="ARBA" id="ARBA00023136"/>
    </source>
</evidence>
<feature type="region of interest" description="Disordered" evidence="7">
    <location>
        <begin position="18"/>
        <end position="114"/>
    </location>
</feature>
<comment type="function">
    <text evidence="6">HflC and HflK could encode or regulate a protease.</text>
</comment>
<proteinExistence type="inferred from homology"/>
<evidence type="ECO:0000256" key="4">
    <source>
        <dbReference type="ARBA" id="ARBA00022989"/>
    </source>
</evidence>
<dbReference type="PANTHER" id="PTHR43327">
    <property type="entry name" value="STOMATIN-LIKE PROTEIN 2, MITOCHONDRIAL"/>
    <property type="match status" value="1"/>
</dbReference>